<accession>A0A0J8ADY1</accession>
<gene>
    <name evidence="3" type="ORF">V473_20020</name>
</gene>
<dbReference type="InterPro" id="IPR002539">
    <property type="entry name" value="MaoC-like_dom"/>
</dbReference>
<dbReference type="InterPro" id="IPR054357">
    <property type="entry name" value="MFE-2_N"/>
</dbReference>
<organism evidence="3 4">
    <name type="scientific">Sphingobium cupriresistens LL01</name>
    <dbReference type="NCBI Taxonomy" id="1420583"/>
    <lineage>
        <taxon>Bacteria</taxon>
        <taxon>Pseudomonadati</taxon>
        <taxon>Pseudomonadota</taxon>
        <taxon>Alphaproteobacteria</taxon>
        <taxon>Sphingomonadales</taxon>
        <taxon>Sphingomonadaceae</taxon>
        <taxon>Sphingobium</taxon>
    </lineage>
</organism>
<evidence type="ECO:0000259" key="2">
    <source>
        <dbReference type="Pfam" id="PF22622"/>
    </source>
</evidence>
<dbReference type="PATRIC" id="fig|1420583.3.peg.3813"/>
<feature type="domain" description="Peroxisomal multifunctional enzyme type 2-like N-terminal" evidence="2">
    <location>
        <begin position="24"/>
        <end position="138"/>
    </location>
</feature>
<dbReference type="GO" id="GO:0044594">
    <property type="term" value="F:17-beta-hydroxysteroid dehydrogenase (NAD+) activity"/>
    <property type="evidence" value="ECO:0007669"/>
    <property type="project" value="TreeGrafter"/>
</dbReference>
<dbReference type="GO" id="GO:0006635">
    <property type="term" value="P:fatty acid beta-oxidation"/>
    <property type="evidence" value="ECO:0007669"/>
    <property type="project" value="TreeGrafter"/>
</dbReference>
<name>A0A0J8ADY1_9SPHN</name>
<keyword evidence="4" id="KW-1185">Reference proteome</keyword>
<evidence type="ECO:0000259" key="1">
    <source>
        <dbReference type="Pfam" id="PF01575"/>
    </source>
</evidence>
<reference evidence="3 4" key="1">
    <citation type="journal article" date="2015" name="G3 (Bethesda)">
        <title>Insights into Ongoing Evolution of the Hexachlorocyclohexane Catabolic Pathway from Comparative Genomics of Ten Sphingomonadaceae Strains.</title>
        <authorList>
            <person name="Pearce S.L."/>
            <person name="Oakeshott J.G."/>
            <person name="Pandey G."/>
        </authorList>
    </citation>
    <scope>NUCLEOTIDE SEQUENCE [LARGE SCALE GENOMIC DNA]</scope>
    <source>
        <strain evidence="3 4">LL01</strain>
    </source>
</reference>
<dbReference type="Pfam" id="PF01575">
    <property type="entry name" value="MaoC_dehydratas"/>
    <property type="match status" value="1"/>
</dbReference>
<dbReference type="CDD" id="cd03448">
    <property type="entry name" value="HDE_HSD"/>
    <property type="match status" value="1"/>
</dbReference>
<sequence>MAFDPQRLIDLPPIETRQTINPFKVMLYALGVGADELPFVYEDGLEALPTMVATMAYAGSVWRDPAYGVTWQKMLHAETHMTLHAPLPVKGELTSHTAFGPVVDKGADKGAILYQTRQIHADDGRHIATVRNTNFLRGDGGFGGSSEGQITPHPIPRRAPDLRIALPTADNQALLYRLSGDMNPLHIDPRAARSAGFARPILHGMATYGVVGRALLRVLADNRPDRIRRMDARFSAPVFPGETIETAIWREGPGAAAFTARVVERDCIVLNHGYVTFLEAHETAVINDQTTRRSSA</sequence>
<dbReference type="EMBL" id="JACT01000005">
    <property type="protein sequence ID" value="KMS53255.1"/>
    <property type="molecule type" value="Genomic_DNA"/>
</dbReference>
<dbReference type="Proteomes" id="UP000052232">
    <property type="component" value="Unassembled WGS sequence"/>
</dbReference>
<proteinExistence type="predicted"/>
<dbReference type="Gene3D" id="3.10.129.10">
    <property type="entry name" value="Hotdog Thioesterase"/>
    <property type="match status" value="1"/>
</dbReference>
<dbReference type="GO" id="GO:0004300">
    <property type="term" value="F:enoyl-CoA hydratase activity"/>
    <property type="evidence" value="ECO:0007669"/>
    <property type="project" value="TreeGrafter"/>
</dbReference>
<dbReference type="PANTHER" id="PTHR13078">
    <property type="entry name" value="PEROXISOMAL MULTIFUNCTIONAL ENZYME TYPE 2-RELATED"/>
    <property type="match status" value="1"/>
</dbReference>
<dbReference type="PANTHER" id="PTHR13078:SF56">
    <property type="entry name" value="PEROXISOMAL MULTIFUNCTIONAL ENZYME TYPE 2"/>
    <property type="match status" value="1"/>
</dbReference>
<feature type="domain" description="MaoC-like" evidence="1">
    <location>
        <begin position="156"/>
        <end position="265"/>
    </location>
</feature>
<dbReference type="InterPro" id="IPR029069">
    <property type="entry name" value="HotDog_dom_sf"/>
</dbReference>
<dbReference type="STRING" id="1420583.V473_20020"/>
<protein>
    <submittedName>
        <fullName evidence="3">3-alpha,7-alpha, 12-alpha-trihydroxy-5-beta-cholest-24-enoyl-CoA hydratase</fullName>
    </submittedName>
</protein>
<comment type="caution">
    <text evidence="3">The sequence shown here is derived from an EMBL/GenBank/DDBJ whole genome shotgun (WGS) entry which is preliminary data.</text>
</comment>
<dbReference type="Pfam" id="PF22622">
    <property type="entry name" value="MFE-2_hydrat-2_N"/>
    <property type="match status" value="1"/>
</dbReference>
<dbReference type="SUPFAM" id="SSF54637">
    <property type="entry name" value="Thioesterase/thiol ester dehydrase-isomerase"/>
    <property type="match status" value="2"/>
</dbReference>
<dbReference type="AlphaFoldDB" id="A0A0J8ADY1"/>
<evidence type="ECO:0000313" key="4">
    <source>
        <dbReference type="Proteomes" id="UP000052232"/>
    </source>
</evidence>
<evidence type="ECO:0000313" key="3">
    <source>
        <dbReference type="EMBL" id="KMS53255.1"/>
    </source>
</evidence>
<dbReference type="GO" id="GO:0003857">
    <property type="term" value="F:(3S)-3-hydroxyacyl-CoA dehydrogenase (NAD+) activity"/>
    <property type="evidence" value="ECO:0007669"/>
    <property type="project" value="TreeGrafter"/>
</dbReference>